<dbReference type="EMBL" id="JARBDR010000923">
    <property type="protein sequence ID" value="KAJ8297378.1"/>
    <property type="molecule type" value="Genomic_DNA"/>
</dbReference>
<evidence type="ECO:0000313" key="2">
    <source>
        <dbReference type="EMBL" id="KAJ8297378.1"/>
    </source>
</evidence>
<feature type="signal peptide" evidence="1">
    <location>
        <begin position="1"/>
        <end position="18"/>
    </location>
</feature>
<evidence type="ECO:0000313" key="3">
    <source>
        <dbReference type="Proteomes" id="UP001217089"/>
    </source>
</evidence>
<feature type="chain" id="PRO_5045402933" evidence="1">
    <location>
        <begin position="19"/>
        <end position="176"/>
    </location>
</feature>
<reference evidence="2 3" key="1">
    <citation type="submission" date="2022-12" db="EMBL/GenBank/DDBJ databases">
        <title>Chromosome-level genome of Tegillarca granosa.</title>
        <authorList>
            <person name="Kim J."/>
        </authorList>
    </citation>
    <scope>NUCLEOTIDE SEQUENCE [LARGE SCALE GENOMIC DNA]</scope>
    <source>
        <strain evidence="2">Teg-2019</strain>
        <tissue evidence="2">Adductor muscle</tissue>
    </source>
</reference>
<name>A0ABQ9DVT3_TEGGR</name>
<accession>A0ABQ9DVT3</accession>
<dbReference type="Proteomes" id="UP001217089">
    <property type="component" value="Unassembled WGS sequence"/>
</dbReference>
<sequence length="176" mass="20086">MMKYAVCMFVCLLTLSEADKVIEHVLLADIKTNGIPFSYTNKNECAGADERWLSELVGVTKSSRGPATELEKQLKEYDDNDVIKKAETELDNPRSEAAKNYSTLVLASAAPVLTASSKIPWFVFKKVDTCPERKYVLRYYWEIYHKRICRVVRPFQQYQTYVTCPQKPTAISSGKL</sequence>
<keyword evidence="3" id="KW-1185">Reference proteome</keyword>
<comment type="caution">
    <text evidence="2">The sequence shown here is derived from an EMBL/GenBank/DDBJ whole genome shotgun (WGS) entry which is preliminary data.</text>
</comment>
<proteinExistence type="predicted"/>
<protein>
    <submittedName>
        <fullName evidence="2">Uncharacterized protein</fullName>
    </submittedName>
</protein>
<organism evidence="2 3">
    <name type="scientific">Tegillarca granosa</name>
    <name type="common">Malaysian cockle</name>
    <name type="synonym">Anadara granosa</name>
    <dbReference type="NCBI Taxonomy" id="220873"/>
    <lineage>
        <taxon>Eukaryota</taxon>
        <taxon>Metazoa</taxon>
        <taxon>Spiralia</taxon>
        <taxon>Lophotrochozoa</taxon>
        <taxon>Mollusca</taxon>
        <taxon>Bivalvia</taxon>
        <taxon>Autobranchia</taxon>
        <taxon>Pteriomorphia</taxon>
        <taxon>Arcoida</taxon>
        <taxon>Arcoidea</taxon>
        <taxon>Arcidae</taxon>
        <taxon>Tegillarca</taxon>
    </lineage>
</organism>
<gene>
    <name evidence="2" type="ORF">KUTeg_023909</name>
</gene>
<evidence type="ECO:0000256" key="1">
    <source>
        <dbReference type="SAM" id="SignalP"/>
    </source>
</evidence>
<keyword evidence="1" id="KW-0732">Signal</keyword>